<dbReference type="InterPro" id="IPR056955">
    <property type="entry name" value="ORC-CDC6-like"/>
</dbReference>
<accession>A0A644X433</accession>
<proteinExistence type="predicted"/>
<name>A0A644X433_9ZZZZ</name>
<reference evidence="1" key="1">
    <citation type="submission" date="2019-08" db="EMBL/GenBank/DDBJ databases">
        <authorList>
            <person name="Kucharzyk K."/>
            <person name="Murdoch R.W."/>
            <person name="Higgins S."/>
            <person name="Loffler F."/>
        </authorList>
    </citation>
    <scope>NUCLEOTIDE SEQUENCE</scope>
</reference>
<dbReference type="Pfam" id="PF24389">
    <property type="entry name" value="ORC-CDC6-like"/>
    <property type="match status" value="1"/>
</dbReference>
<comment type="caution">
    <text evidence="1">The sequence shown here is derived from an EMBL/GenBank/DDBJ whole genome shotgun (WGS) entry which is preliminary data.</text>
</comment>
<evidence type="ECO:0000313" key="1">
    <source>
        <dbReference type="EMBL" id="MPM08894.1"/>
    </source>
</evidence>
<dbReference type="EMBL" id="VSSQ01001503">
    <property type="protein sequence ID" value="MPM08894.1"/>
    <property type="molecule type" value="Genomic_DNA"/>
</dbReference>
<protein>
    <submittedName>
        <fullName evidence="1">Uncharacterized protein</fullName>
    </submittedName>
</protein>
<gene>
    <name evidence="1" type="ORF">SDC9_55210</name>
</gene>
<sequence length="598" mass="69193">MNNTNPFQFKYPDDILPQDVIDLFVPVFGEYYNVPITGHTFINGARGSGKSMMFRYMKPDCQVLVDEHSNKLETPRPITKLDYFGIYVPIKKGHLNKQDINLNDKHGEALLNEHFMVIHFSLCIFKELSEANFNDNPENRNSLIEFNNSVFNKFLKFAGYKTTKDLNNGLSIHQIFCEIINTLRSILSEFQQEYIKKLIGAPGPVPYNGTLLLYTEFLFEVLKAFRMLPFMPTKPIYLLIDDADELTIVQRKILNSWVSLRTTNEVSLKISTQLKYKVFGTINGSRIDTPHDYSEVNMNDIYTTKKDIYYSRVKQIVEKRLEKHQYDVTDPEQFFPPDLDQQKKIEKIKKKYIDEKINEGLTKQQAYDYAYRYAEPDFIKELKGNRYTYSYAGFKQLVNISSGIIREFIDFASEMYVAQIAKGANEKINSIDPMIQDREIKSYSRKKMESEFDKFRDEAENKSDMDKLRNLILGMGGLFQKIIISDASERRVFSVALNDEPDEELRKILDLGVQHGYIQKSMIGNKHGTGKSRLYILNRILSPHFGLDPSSFAGYKFMDSEVLKKSLTDPLGFIKSLIPKIAGAINDNQISLFDESNN</sequence>
<dbReference type="AlphaFoldDB" id="A0A644X433"/>
<organism evidence="1">
    <name type="scientific">bioreactor metagenome</name>
    <dbReference type="NCBI Taxonomy" id="1076179"/>
    <lineage>
        <taxon>unclassified sequences</taxon>
        <taxon>metagenomes</taxon>
        <taxon>ecological metagenomes</taxon>
    </lineage>
</organism>